<evidence type="ECO:0000256" key="8">
    <source>
        <dbReference type="ARBA" id="ARBA00023209"/>
    </source>
</evidence>
<keyword evidence="2" id="KW-0444">Lipid biosynthesis</keyword>
<gene>
    <name evidence="10" type="ORF">WMO75_07640</name>
</gene>
<name>A0ABV1AJ77_9FIRM</name>
<dbReference type="EMBL" id="JBBMEI010000019">
    <property type="protein sequence ID" value="MEQ2358204.1"/>
    <property type="molecule type" value="Genomic_DNA"/>
</dbReference>
<dbReference type="InterPro" id="IPR032837">
    <property type="entry name" value="G1PDH"/>
</dbReference>
<accession>A0ABV1AJ77</accession>
<dbReference type="Gene3D" id="1.20.1090.10">
    <property type="entry name" value="Dehydroquinate synthase-like - alpha domain"/>
    <property type="match status" value="1"/>
</dbReference>
<dbReference type="Gene3D" id="3.40.50.1970">
    <property type="match status" value="1"/>
</dbReference>
<evidence type="ECO:0000256" key="5">
    <source>
        <dbReference type="ARBA" id="ARBA00023002"/>
    </source>
</evidence>
<evidence type="ECO:0000256" key="4">
    <source>
        <dbReference type="ARBA" id="ARBA00022857"/>
    </source>
</evidence>
<evidence type="ECO:0000313" key="11">
    <source>
        <dbReference type="Proteomes" id="UP001446032"/>
    </source>
</evidence>
<keyword evidence="3" id="KW-0479">Metal-binding</keyword>
<dbReference type="PANTHER" id="PTHR43616">
    <property type="entry name" value="GLYCEROL DEHYDROGENASE"/>
    <property type="match status" value="1"/>
</dbReference>
<dbReference type="SUPFAM" id="SSF56796">
    <property type="entry name" value="Dehydroquinate synthase-like"/>
    <property type="match status" value="1"/>
</dbReference>
<keyword evidence="6" id="KW-0520">NAD</keyword>
<evidence type="ECO:0000256" key="1">
    <source>
        <dbReference type="ARBA" id="ARBA00022490"/>
    </source>
</evidence>
<keyword evidence="5 10" id="KW-0560">Oxidoreductase</keyword>
<keyword evidence="9" id="KW-1208">Phospholipid metabolism</keyword>
<dbReference type="InterPro" id="IPR016205">
    <property type="entry name" value="Glycerol_DH"/>
</dbReference>
<sequence>MRVDTDDFARPCGCGKNHHIEVKEILIEEGVVEKLEEAMSDGFLKEYISPLLICDTNTCKVTEEIMEDIYDRCQVLVLDAEGLHADQHAIEVVENNMEEDIDLILAVGTGTIHDISRYVAFQYKIPFISVPTAASVDGFVSTVAAMTWNGLKKTVPAAPPIAVYADSNIFAAAPRRLNASGVSDLFGKYICLADWKIAHMLTDEYICDEIIELEEKALRTVRSCLDDIAQGDRESCEKLMYALILSGLAMQMVGNSRPASCAEHHLSHLWEMEVINGPLDALHGEKVSIGTLIVLREYNRIARAIREGRCRVLSEREDDTELLEKTFGKKHLLEGIIEENTPDPLEEVSPARLESCLSEIADIIEELPREEELVHAMDKAGCKQSVYEIGLTEEIIPQSLKLAPYVRRRLSFLRVSRMLEIEGE</sequence>
<reference evidence="10 11" key="1">
    <citation type="submission" date="2024-03" db="EMBL/GenBank/DDBJ databases">
        <title>Human intestinal bacterial collection.</title>
        <authorList>
            <person name="Pauvert C."/>
            <person name="Hitch T.C.A."/>
            <person name="Clavel T."/>
        </authorList>
    </citation>
    <scope>NUCLEOTIDE SEQUENCE [LARGE SCALE GENOMIC DNA]</scope>
    <source>
        <strain evidence="10 11">CLA-AA-H95</strain>
    </source>
</reference>
<comment type="caution">
    <text evidence="10">The sequence shown here is derived from an EMBL/GenBank/DDBJ whole genome shotgun (WGS) entry which is preliminary data.</text>
</comment>
<dbReference type="Proteomes" id="UP001446032">
    <property type="component" value="Unassembled WGS sequence"/>
</dbReference>
<keyword evidence="7" id="KW-0443">Lipid metabolism</keyword>
<proteinExistence type="predicted"/>
<evidence type="ECO:0000256" key="6">
    <source>
        <dbReference type="ARBA" id="ARBA00023027"/>
    </source>
</evidence>
<organism evidence="10 11">
    <name type="scientific">Blautia intestinihominis</name>
    <dbReference type="NCBI Taxonomy" id="3133152"/>
    <lineage>
        <taxon>Bacteria</taxon>
        <taxon>Bacillati</taxon>
        <taxon>Bacillota</taxon>
        <taxon>Clostridia</taxon>
        <taxon>Lachnospirales</taxon>
        <taxon>Lachnospiraceae</taxon>
        <taxon>Blautia</taxon>
    </lineage>
</organism>
<dbReference type="CDD" id="cd08175">
    <property type="entry name" value="G1PDH"/>
    <property type="match status" value="1"/>
</dbReference>
<keyword evidence="1" id="KW-0963">Cytoplasm</keyword>
<evidence type="ECO:0000256" key="7">
    <source>
        <dbReference type="ARBA" id="ARBA00023098"/>
    </source>
</evidence>
<evidence type="ECO:0000256" key="9">
    <source>
        <dbReference type="ARBA" id="ARBA00023264"/>
    </source>
</evidence>
<dbReference type="PANTHER" id="PTHR43616:SF5">
    <property type="entry name" value="GLYCEROL DEHYDROGENASE 1"/>
    <property type="match status" value="1"/>
</dbReference>
<dbReference type="EC" id="1.1.1.261" evidence="10"/>
<keyword evidence="8" id="KW-0594">Phospholipid biosynthesis</keyword>
<keyword evidence="11" id="KW-1185">Reference proteome</keyword>
<dbReference type="RefSeq" id="WP_118253025.1">
    <property type="nucleotide sequence ID" value="NZ_JBBMEI010000019.1"/>
</dbReference>
<protein>
    <submittedName>
        <fullName evidence="10">Sn-glycerol-1-phosphate dehydrogenase</fullName>
        <ecNumber evidence="10">1.1.1.261</ecNumber>
    </submittedName>
</protein>
<dbReference type="GO" id="GO:0050492">
    <property type="term" value="F:glycerol-1-phosphate dehydrogenase [NAD(P)+] activity"/>
    <property type="evidence" value="ECO:0007669"/>
    <property type="project" value="UniProtKB-EC"/>
</dbReference>
<keyword evidence="4" id="KW-0521">NADP</keyword>
<evidence type="ECO:0000313" key="10">
    <source>
        <dbReference type="EMBL" id="MEQ2358204.1"/>
    </source>
</evidence>
<evidence type="ECO:0000256" key="2">
    <source>
        <dbReference type="ARBA" id="ARBA00022516"/>
    </source>
</evidence>
<dbReference type="Pfam" id="PF13685">
    <property type="entry name" value="Fe-ADH_2"/>
    <property type="match status" value="1"/>
</dbReference>
<evidence type="ECO:0000256" key="3">
    <source>
        <dbReference type="ARBA" id="ARBA00022723"/>
    </source>
</evidence>